<dbReference type="GO" id="GO:0004177">
    <property type="term" value="F:aminopeptidase activity"/>
    <property type="evidence" value="ECO:0007669"/>
    <property type="project" value="UniProtKB-KW"/>
</dbReference>
<dbReference type="PANTHER" id="PTHR22946">
    <property type="entry name" value="DIENELACTONE HYDROLASE DOMAIN-CONTAINING PROTEIN-RELATED"/>
    <property type="match status" value="1"/>
</dbReference>
<organism evidence="2 3">
    <name type="scientific">Diplogelasinospora grovesii</name>
    <dbReference type="NCBI Taxonomy" id="303347"/>
    <lineage>
        <taxon>Eukaryota</taxon>
        <taxon>Fungi</taxon>
        <taxon>Dikarya</taxon>
        <taxon>Ascomycota</taxon>
        <taxon>Pezizomycotina</taxon>
        <taxon>Sordariomycetes</taxon>
        <taxon>Sordariomycetidae</taxon>
        <taxon>Sordariales</taxon>
        <taxon>Diplogelasinosporaceae</taxon>
        <taxon>Diplogelasinospora</taxon>
    </lineage>
</organism>
<protein>
    <submittedName>
        <fullName evidence="2">Dipeptidyl aminopeptidase/acylaminoacyl peptidase</fullName>
    </submittedName>
</protein>
<keyword evidence="3" id="KW-1185">Reference proteome</keyword>
<dbReference type="Gene3D" id="1.20.1440.110">
    <property type="entry name" value="acylaminoacyl peptidase"/>
    <property type="match status" value="1"/>
</dbReference>
<comment type="caution">
    <text evidence="2">The sequence shown here is derived from an EMBL/GenBank/DDBJ whole genome shotgun (WGS) entry which is preliminary data.</text>
</comment>
<dbReference type="InterPro" id="IPR050261">
    <property type="entry name" value="FrsA_esterase"/>
</dbReference>
<evidence type="ECO:0000313" key="2">
    <source>
        <dbReference type="EMBL" id="KAK3946332.1"/>
    </source>
</evidence>
<proteinExistence type="predicted"/>
<gene>
    <name evidence="2" type="ORF">QBC46DRAFT_359820</name>
</gene>
<keyword evidence="2" id="KW-0645">Protease</keyword>
<dbReference type="PANTHER" id="PTHR22946:SF13">
    <property type="entry name" value="ALPHA_BETA HYDROLASE PSOB"/>
    <property type="match status" value="1"/>
</dbReference>
<evidence type="ECO:0000256" key="1">
    <source>
        <dbReference type="ARBA" id="ARBA00022801"/>
    </source>
</evidence>
<evidence type="ECO:0000313" key="3">
    <source>
        <dbReference type="Proteomes" id="UP001303473"/>
    </source>
</evidence>
<dbReference type="SUPFAM" id="SSF53474">
    <property type="entry name" value="alpha/beta-Hydrolases"/>
    <property type="match status" value="1"/>
</dbReference>
<accession>A0AAN6NMF9</accession>
<sequence length="367" mass="40813">MTFISGTIHSHNCTTAELRLFTHQRFASDRVDRHIIPKIRTFNFELIRILTTAPFGGCDVAEFLEAAGAISKARDPGEQWHKAWQAAGERAEAIALEAAGSGDVFSAQRAHLRAANYFRASQYMTTPSRSSSSSSSSSSLVDGKRYSLPGLHYILTEPKRSNAAGKVPVLINTYRADSSQEEQYFCLPVAGVELGYAMLTFEGPGQGIEVVVSQVLDFLLTAAGKEERKDLQCLDLNRVTLAGASMGGYFALRGATDPRVAACVSIDPFYTGVANSRYLSNFQDRWELDMSRWMFRVHKPTEMFRRVMQFTLGENNGDKEDREKFLSRIKCPVLVSGAKQSLYFKPDDTTHKIYHELANVGPENKVV</sequence>
<keyword evidence="2" id="KW-0031">Aminopeptidase</keyword>
<dbReference type="Gene3D" id="3.40.50.1820">
    <property type="entry name" value="alpha/beta hydrolase"/>
    <property type="match status" value="1"/>
</dbReference>
<dbReference type="EMBL" id="MU853752">
    <property type="protein sequence ID" value="KAK3946332.1"/>
    <property type="molecule type" value="Genomic_DNA"/>
</dbReference>
<keyword evidence="1" id="KW-0378">Hydrolase</keyword>
<name>A0AAN6NMF9_9PEZI</name>
<dbReference type="Proteomes" id="UP001303473">
    <property type="component" value="Unassembled WGS sequence"/>
</dbReference>
<reference evidence="3" key="1">
    <citation type="journal article" date="2023" name="Mol. Phylogenet. Evol.">
        <title>Genome-scale phylogeny and comparative genomics of the fungal order Sordariales.</title>
        <authorList>
            <person name="Hensen N."/>
            <person name="Bonometti L."/>
            <person name="Westerberg I."/>
            <person name="Brannstrom I.O."/>
            <person name="Guillou S."/>
            <person name="Cros-Aarteil S."/>
            <person name="Calhoun S."/>
            <person name="Haridas S."/>
            <person name="Kuo A."/>
            <person name="Mondo S."/>
            <person name="Pangilinan J."/>
            <person name="Riley R."/>
            <person name="LaButti K."/>
            <person name="Andreopoulos B."/>
            <person name="Lipzen A."/>
            <person name="Chen C."/>
            <person name="Yan M."/>
            <person name="Daum C."/>
            <person name="Ng V."/>
            <person name="Clum A."/>
            <person name="Steindorff A."/>
            <person name="Ohm R.A."/>
            <person name="Martin F."/>
            <person name="Silar P."/>
            <person name="Natvig D.O."/>
            <person name="Lalanne C."/>
            <person name="Gautier V."/>
            <person name="Ament-Velasquez S.L."/>
            <person name="Kruys A."/>
            <person name="Hutchinson M.I."/>
            <person name="Powell A.J."/>
            <person name="Barry K."/>
            <person name="Miller A.N."/>
            <person name="Grigoriev I.V."/>
            <person name="Debuchy R."/>
            <person name="Gladieux P."/>
            <person name="Hiltunen Thoren M."/>
            <person name="Johannesson H."/>
        </authorList>
    </citation>
    <scope>NUCLEOTIDE SEQUENCE [LARGE SCALE GENOMIC DNA]</scope>
    <source>
        <strain evidence="3">CBS 340.73</strain>
    </source>
</reference>
<dbReference type="AlphaFoldDB" id="A0AAN6NMF9"/>
<dbReference type="InterPro" id="IPR029058">
    <property type="entry name" value="AB_hydrolase_fold"/>
</dbReference>